<organism evidence="2 3">
    <name type="scientific">Aspergillus lucknowensis</name>
    <dbReference type="NCBI Taxonomy" id="176173"/>
    <lineage>
        <taxon>Eukaryota</taxon>
        <taxon>Fungi</taxon>
        <taxon>Dikarya</taxon>
        <taxon>Ascomycota</taxon>
        <taxon>Pezizomycotina</taxon>
        <taxon>Eurotiomycetes</taxon>
        <taxon>Eurotiomycetidae</taxon>
        <taxon>Eurotiales</taxon>
        <taxon>Aspergillaceae</taxon>
        <taxon>Aspergillus</taxon>
        <taxon>Aspergillus subgen. Nidulantes</taxon>
    </lineage>
</organism>
<keyword evidence="1" id="KW-0732">Signal</keyword>
<evidence type="ECO:0000256" key="1">
    <source>
        <dbReference type="SAM" id="SignalP"/>
    </source>
</evidence>
<keyword evidence="3" id="KW-1185">Reference proteome</keyword>
<evidence type="ECO:0000313" key="3">
    <source>
        <dbReference type="Proteomes" id="UP001610432"/>
    </source>
</evidence>
<feature type="signal peptide" evidence="1">
    <location>
        <begin position="1"/>
        <end position="19"/>
    </location>
</feature>
<name>A0ABR4LPU7_9EURO</name>
<feature type="chain" id="PRO_5045831738" evidence="1">
    <location>
        <begin position="20"/>
        <end position="59"/>
    </location>
</feature>
<proteinExistence type="predicted"/>
<evidence type="ECO:0000313" key="2">
    <source>
        <dbReference type="EMBL" id="KAL2866551.1"/>
    </source>
</evidence>
<reference evidence="2 3" key="1">
    <citation type="submission" date="2024-07" db="EMBL/GenBank/DDBJ databases">
        <title>Section-level genome sequencing and comparative genomics of Aspergillus sections Usti and Cavernicolus.</title>
        <authorList>
            <consortium name="Lawrence Berkeley National Laboratory"/>
            <person name="Nybo J.L."/>
            <person name="Vesth T.C."/>
            <person name="Theobald S."/>
            <person name="Frisvad J.C."/>
            <person name="Larsen T.O."/>
            <person name="Kjaerboelling I."/>
            <person name="Rothschild-Mancinelli K."/>
            <person name="Lyhne E.K."/>
            <person name="Kogle M.E."/>
            <person name="Barry K."/>
            <person name="Clum A."/>
            <person name="Na H."/>
            <person name="Ledsgaard L."/>
            <person name="Lin J."/>
            <person name="Lipzen A."/>
            <person name="Kuo A."/>
            <person name="Riley R."/>
            <person name="Mondo S."/>
            <person name="Labutti K."/>
            <person name="Haridas S."/>
            <person name="Pangalinan J."/>
            <person name="Salamov A.A."/>
            <person name="Simmons B.A."/>
            <person name="Magnuson J.K."/>
            <person name="Chen J."/>
            <person name="Drula E."/>
            <person name="Henrissat B."/>
            <person name="Wiebenga A."/>
            <person name="Lubbers R.J."/>
            <person name="Gomes A.C."/>
            <person name="Macurrencykelacurrency M.R."/>
            <person name="Stajich J."/>
            <person name="Grigoriev I.V."/>
            <person name="Mortensen U.H."/>
            <person name="De Vries R.P."/>
            <person name="Baker S.E."/>
            <person name="Andersen M.R."/>
        </authorList>
    </citation>
    <scope>NUCLEOTIDE SEQUENCE [LARGE SCALE GENOMIC DNA]</scope>
    <source>
        <strain evidence="2 3">CBS 449.75</strain>
    </source>
</reference>
<protein>
    <submittedName>
        <fullName evidence="2">Uncharacterized protein</fullName>
    </submittedName>
</protein>
<sequence>MTNIAHIQLTLLLYVGSAAQVAFSGASGGSSRRARTGEPSVGVSSASTKAVVSAFLYMA</sequence>
<gene>
    <name evidence="2" type="ORF">BJX67DRAFT_355092</name>
</gene>
<dbReference type="RefSeq" id="XP_070885530.1">
    <property type="nucleotide sequence ID" value="XM_071029279.1"/>
</dbReference>
<dbReference type="EMBL" id="JBFXLQ010000024">
    <property type="protein sequence ID" value="KAL2866551.1"/>
    <property type="molecule type" value="Genomic_DNA"/>
</dbReference>
<dbReference type="Proteomes" id="UP001610432">
    <property type="component" value="Unassembled WGS sequence"/>
</dbReference>
<comment type="caution">
    <text evidence="2">The sequence shown here is derived from an EMBL/GenBank/DDBJ whole genome shotgun (WGS) entry which is preliminary data.</text>
</comment>
<dbReference type="GeneID" id="98144351"/>
<accession>A0ABR4LPU7</accession>